<name>A0A512MAZ1_9BACT</name>
<dbReference type="GO" id="GO:0008236">
    <property type="term" value="F:serine-type peptidase activity"/>
    <property type="evidence" value="ECO:0007669"/>
    <property type="project" value="InterPro"/>
</dbReference>
<dbReference type="EMBL" id="BKAG01000022">
    <property type="protein sequence ID" value="GEP43907.1"/>
    <property type="molecule type" value="Genomic_DNA"/>
</dbReference>
<gene>
    <name evidence="5" type="ORF">BGE01nite_31980</name>
</gene>
<sequence>MEFTGEGHPRTLPLDRNRELLKSAREEIYKTVGDVHLPVYIWEPPAEKTPPYPKSVAAFFFSSGWDQGQVAQFAPHCVYFASRGMMTMAFDYRVANRTKGGPLEAIADARSAMRWLRLNAIELGINPGKIVGVGGSGGAHAICSAAMLRGFDDPAESSGGITPVPNALVLFNPVLDTSKKGFGLERFPDAGVAKEANLIRAIDKGLPPTLVMHGTADRVVPFAGSYEFARKSAKKKNLCRLIEFEGQGHGFFNFNLSFEMYEATLMSMDEFFVELGFIEPDPEAGLGKFD</sequence>
<evidence type="ECO:0000259" key="3">
    <source>
        <dbReference type="Pfam" id="PF00326"/>
    </source>
</evidence>
<dbReference type="Pfam" id="PF00326">
    <property type="entry name" value="Peptidase_S9"/>
    <property type="match status" value="1"/>
</dbReference>
<organism evidence="5 6">
    <name type="scientific">Brevifollis gellanilyticus</name>
    <dbReference type="NCBI Taxonomy" id="748831"/>
    <lineage>
        <taxon>Bacteria</taxon>
        <taxon>Pseudomonadati</taxon>
        <taxon>Verrucomicrobiota</taxon>
        <taxon>Verrucomicrobiia</taxon>
        <taxon>Verrucomicrobiales</taxon>
        <taxon>Verrucomicrobiaceae</taxon>
    </lineage>
</organism>
<evidence type="ECO:0000256" key="1">
    <source>
        <dbReference type="ARBA" id="ARBA00010515"/>
    </source>
</evidence>
<dbReference type="PANTHER" id="PTHR48081">
    <property type="entry name" value="AB HYDROLASE SUPERFAMILY PROTEIN C4A8.06C"/>
    <property type="match status" value="1"/>
</dbReference>
<dbReference type="SUPFAM" id="SSF53474">
    <property type="entry name" value="alpha/beta-Hydrolases"/>
    <property type="match status" value="1"/>
</dbReference>
<dbReference type="Pfam" id="PF20434">
    <property type="entry name" value="BD-FAE"/>
    <property type="match status" value="1"/>
</dbReference>
<feature type="domain" description="BD-FAE-like" evidence="4">
    <location>
        <begin position="56"/>
        <end position="150"/>
    </location>
</feature>
<evidence type="ECO:0000256" key="2">
    <source>
        <dbReference type="ARBA" id="ARBA00022801"/>
    </source>
</evidence>
<dbReference type="InterPro" id="IPR001375">
    <property type="entry name" value="Peptidase_S9_cat"/>
</dbReference>
<comment type="caution">
    <text evidence="5">The sequence shown here is derived from an EMBL/GenBank/DDBJ whole genome shotgun (WGS) entry which is preliminary data.</text>
</comment>
<feature type="domain" description="Peptidase S9 prolyl oligopeptidase catalytic" evidence="3">
    <location>
        <begin position="205"/>
        <end position="261"/>
    </location>
</feature>
<dbReference type="InterPro" id="IPR029058">
    <property type="entry name" value="AB_hydrolase_fold"/>
</dbReference>
<dbReference type="GO" id="GO:0004806">
    <property type="term" value="F:triacylglycerol lipase activity"/>
    <property type="evidence" value="ECO:0007669"/>
    <property type="project" value="TreeGrafter"/>
</dbReference>
<dbReference type="AlphaFoldDB" id="A0A512MAZ1"/>
<dbReference type="InterPro" id="IPR049492">
    <property type="entry name" value="BD-FAE-like_dom"/>
</dbReference>
<accession>A0A512MAZ1</accession>
<dbReference type="PANTHER" id="PTHR48081:SF30">
    <property type="entry name" value="ACETYL-HYDROLASE LIPR-RELATED"/>
    <property type="match status" value="1"/>
</dbReference>
<proteinExistence type="inferred from homology"/>
<protein>
    <submittedName>
        <fullName evidence="5">Lipase</fullName>
    </submittedName>
</protein>
<evidence type="ECO:0000313" key="5">
    <source>
        <dbReference type="EMBL" id="GEP43907.1"/>
    </source>
</evidence>
<keyword evidence="2" id="KW-0378">Hydrolase</keyword>
<dbReference type="OrthoDB" id="9815425at2"/>
<reference evidence="5 6" key="1">
    <citation type="submission" date="2019-07" db="EMBL/GenBank/DDBJ databases">
        <title>Whole genome shotgun sequence of Brevifollis gellanilyticus NBRC 108608.</title>
        <authorList>
            <person name="Hosoyama A."/>
            <person name="Uohara A."/>
            <person name="Ohji S."/>
            <person name="Ichikawa N."/>
        </authorList>
    </citation>
    <scope>NUCLEOTIDE SEQUENCE [LARGE SCALE GENOMIC DNA]</scope>
    <source>
        <strain evidence="5 6">NBRC 108608</strain>
    </source>
</reference>
<evidence type="ECO:0000313" key="6">
    <source>
        <dbReference type="Proteomes" id="UP000321577"/>
    </source>
</evidence>
<keyword evidence="6" id="KW-1185">Reference proteome</keyword>
<dbReference type="RefSeq" id="WP_146851466.1">
    <property type="nucleotide sequence ID" value="NZ_BKAG01000022.1"/>
</dbReference>
<dbReference type="InterPro" id="IPR050300">
    <property type="entry name" value="GDXG_lipolytic_enzyme"/>
</dbReference>
<dbReference type="Gene3D" id="3.40.50.1820">
    <property type="entry name" value="alpha/beta hydrolase"/>
    <property type="match status" value="1"/>
</dbReference>
<evidence type="ECO:0000259" key="4">
    <source>
        <dbReference type="Pfam" id="PF20434"/>
    </source>
</evidence>
<dbReference type="Proteomes" id="UP000321577">
    <property type="component" value="Unassembled WGS sequence"/>
</dbReference>
<dbReference type="GO" id="GO:0006508">
    <property type="term" value="P:proteolysis"/>
    <property type="evidence" value="ECO:0007669"/>
    <property type="project" value="InterPro"/>
</dbReference>
<comment type="similarity">
    <text evidence="1">Belongs to the 'GDXG' lipolytic enzyme family.</text>
</comment>